<reference evidence="1 2" key="1">
    <citation type="submission" date="2015-11" db="EMBL/GenBank/DDBJ databases">
        <title>Complete genome sequencing of a biphenyl-degrading bacterium, Pseudomonas putida KF715 (=NBRC110667).</title>
        <authorList>
            <person name="Suenaga H."/>
            <person name="Fujihara N."/>
            <person name="Watanabe T."/>
            <person name="Hirose J."/>
            <person name="Kimura N."/>
            <person name="Yamazoe A."/>
            <person name="Hosoyama A."/>
            <person name="Shimodaira J."/>
            <person name="Furukawa K."/>
        </authorList>
    </citation>
    <scope>NUCLEOTIDE SEQUENCE [LARGE SCALE GENOMIC DNA]</scope>
    <source>
        <strain evidence="1 2">KF715</strain>
    </source>
</reference>
<name>A0A1L7ND10_PSEPU</name>
<dbReference type="AlphaFoldDB" id="A0A1L7ND10"/>
<organism evidence="1 2">
    <name type="scientific">Pseudomonas putida</name>
    <name type="common">Arthrobacter siderocapsulatus</name>
    <dbReference type="NCBI Taxonomy" id="303"/>
    <lineage>
        <taxon>Bacteria</taxon>
        <taxon>Pseudomonadati</taxon>
        <taxon>Pseudomonadota</taxon>
        <taxon>Gammaproteobacteria</taxon>
        <taxon>Pseudomonadales</taxon>
        <taxon>Pseudomonadaceae</taxon>
        <taxon>Pseudomonas</taxon>
    </lineage>
</organism>
<dbReference type="EMBL" id="AP015029">
    <property type="protein sequence ID" value="BAW23302.1"/>
    <property type="molecule type" value="Genomic_DNA"/>
</dbReference>
<evidence type="ECO:0000313" key="2">
    <source>
        <dbReference type="Proteomes" id="UP000218731"/>
    </source>
</evidence>
<sequence length="77" mass="8679">MADRYKPMTLADACRFARHGVSGAPKMKTDPAKDFARYCQASRSRIASIGLSFSALEKRQLWIAKPPALQETWMLPH</sequence>
<accession>A0A1L7ND10</accession>
<protein>
    <submittedName>
        <fullName evidence="1">Uncharacterized protein</fullName>
    </submittedName>
</protein>
<gene>
    <name evidence="1" type="ORF">KF715C_ch27290</name>
</gene>
<evidence type="ECO:0000313" key="1">
    <source>
        <dbReference type="EMBL" id="BAW23302.1"/>
    </source>
</evidence>
<dbReference type="Proteomes" id="UP000218731">
    <property type="component" value="Chromosome 1"/>
</dbReference>
<proteinExistence type="predicted"/>